<dbReference type="InterPro" id="IPR000867">
    <property type="entry name" value="IGFBP-like"/>
</dbReference>
<dbReference type="Proteomes" id="UP001642483">
    <property type="component" value="Unassembled WGS sequence"/>
</dbReference>
<dbReference type="InterPro" id="IPR022321">
    <property type="entry name" value="IGFBP_1-6_chordata"/>
</dbReference>
<feature type="disulfide bond" evidence="5">
    <location>
        <begin position="217"/>
        <end position="237"/>
    </location>
</feature>
<evidence type="ECO:0008006" key="11">
    <source>
        <dbReference type="Google" id="ProtNLM"/>
    </source>
</evidence>
<dbReference type="InterPro" id="IPR036857">
    <property type="entry name" value="Thyroglobulin_1_sf"/>
</dbReference>
<dbReference type="SMART" id="SM00211">
    <property type="entry name" value="TY"/>
    <property type="match status" value="1"/>
</dbReference>
<dbReference type="CDD" id="cd00191">
    <property type="entry name" value="TY"/>
    <property type="match status" value="1"/>
</dbReference>
<dbReference type="PROSITE" id="PS51162">
    <property type="entry name" value="THYROGLOBULIN_1_2"/>
    <property type="match status" value="1"/>
</dbReference>
<feature type="chain" id="PRO_5047120938" description="IGFBP N-terminal domain-containing protein" evidence="6">
    <location>
        <begin position="21"/>
        <end position="243"/>
    </location>
</feature>
<comment type="caution">
    <text evidence="9">The sequence shown here is derived from an EMBL/GenBank/DDBJ whole genome shotgun (WGS) entry which is preliminary data.</text>
</comment>
<keyword evidence="2" id="KW-0964">Secreted</keyword>
<keyword evidence="4" id="KW-0340">Growth factor binding</keyword>
<dbReference type="PANTHER" id="PTHR11551:SF13">
    <property type="entry name" value="INSULIN-LIKE GROWTH FACTOR-BINDING PROTEIN 2"/>
    <property type="match status" value="1"/>
</dbReference>
<keyword evidence="3 5" id="KW-1015">Disulfide bond</keyword>
<evidence type="ECO:0000256" key="6">
    <source>
        <dbReference type="SAM" id="SignalP"/>
    </source>
</evidence>
<dbReference type="SUPFAM" id="SSF57184">
    <property type="entry name" value="Growth factor receptor domain"/>
    <property type="match status" value="1"/>
</dbReference>
<evidence type="ECO:0000256" key="4">
    <source>
        <dbReference type="ARBA" id="ARBA00023183"/>
    </source>
</evidence>
<dbReference type="PANTHER" id="PTHR11551">
    <property type="entry name" value="INSULIN-LIKE GROWTH FACTOR BINDING PROTEIN"/>
    <property type="match status" value="1"/>
</dbReference>
<dbReference type="PRINTS" id="PR01976">
    <property type="entry name" value="IGFBPFAMILY"/>
</dbReference>
<dbReference type="InterPro" id="IPR009030">
    <property type="entry name" value="Growth_fac_rcpt_cys_sf"/>
</dbReference>
<keyword evidence="6" id="KW-0732">Signal</keyword>
<evidence type="ECO:0000259" key="8">
    <source>
        <dbReference type="PROSITE" id="PS51323"/>
    </source>
</evidence>
<evidence type="ECO:0000256" key="2">
    <source>
        <dbReference type="ARBA" id="ARBA00022525"/>
    </source>
</evidence>
<evidence type="ECO:0000256" key="3">
    <source>
        <dbReference type="ARBA" id="ARBA00023157"/>
    </source>
</evidence>
<evidence type="ECO:0000259" key="7">
    <source>
        <dbReference type="PROSITE" id="PS51162"/>
    </source>
</evidence>
<reference evidence="9 10" key="1">
    <citation type="submission" date="2024-02" db="EMBL/GenBank/DDBJ databases">
        <authorList>
            <person name="Daric V."/>
            <person name="Darras S."/>
        </authorList>
    </citation>
    <scope>NUCLEOTIDE SEQUENCE [LARGE SCALE GENOMIC DNA]</scope>
</reference>
<sequence>MKFFILTISVCMALFYNCNAAPRGGLPKCASCKKEDIAACPLIEETEDCEPVPEPSCGCCMMCARKRGENCGVATGFCKKGLYCMPRSFEDLYDIYMDTYYGQLLCMTLEDLSEIIPEVLDFVNQTTTEEPEEPDRVPMEAEAPVVPSIRPVIQPNKIPSPPHSRARTPCFDHLEDILSRDYTEKHEWVPECDRRTGLYQPVQCELSYGLERGRCWCVDSRGAAVSGFIKSGSLSECNRTLNI</sequence>
<comment type="caution">
    <text evidence="5">Lacks conserved residue(s) required for the propagation of feature annotation.</text>
</comment>
<dbReference type="InterPro" id="IPR000716">
    <property type="entry name" value="Thyroglobulin_1"/>
</dbReference>
<evidence type="ECO:0000313" key="9">
    <source>
        <dbReference type="EMBL" id="CAK8675163.1"/>
    </source>
</evidence>
<proteinExistence type="predicted"/>
<comment type="subcellular location">
    <subcellularLocation>
        <location evidence="1">Secreted</location>
    </subcellularLocation>
</comment>
<dbReference type="Gene3D" id="4.10.800.10">
    <property type="entry name" value="Thyroglobulin type-1"/>
    <property type="match status" value="1"/>
</dbReference>
<dbReference type="SUPFAM" id="SSF57610">
    <property type="entry name" value="Thyroglobulin type-1 domain"/>
    <property type="match status" value="1"/>
</dbReference>
<organism evidence="9 10">
    <name type="scientific">Clavelina lepadiformis</name>
    <name type="common">Light-bulb sea squirt</name>
    <name type="synonym">Ascidia lepadiformis</name>
    <dbReference type="NCBI Taxonomy" id="159417"/>
    <lineage>
        <taxon>Eukaryota</taxon>
        <taxon>Metazoa</taxon>
        <taxon>Chordata</taxon>
        <taxon>Tunicata</taxon>
        <taxon>Ascidiacea</taxon>
        <taxon>Aplousobranchia</taxon>
        <taxon>Clavelinidae</taxon>
        <taxon>Clavelina</taxon>
    </lineage>
</organism>
<dbReference type="PROSITE" id="PS00484">
    <property type="entry name" value="THYROGLOBULIN_1_1"/>
    <property type="match status" value="1"/>
</dbReference>
<keyword evidence="10" id="KW-1185">Reference proteome</keyword>
<protein>
    <recommendedName>
        <fullName evidence="11">IGFBP N-terminal domain-containing protein</fullName>
    </recommendedName>
</protein>
<feature type="signal peptide" evidence="6">
    <location>
        <begin position="1"/>
        <end position="20"/>
    </location>
</feature>
<dbReference type="Pfam" id="PF00086">
    <property type="entry name" value="Thyroglobulin_1"/>
    <property type="match status" value="1"/>
</dbReference>
<accession>A0ABP0F8Q9</accession>
<evidence type="ECO:0000256" key="1">
    <source>
        <dbReference type="ARBA" id="ARBA00004613"/>
    </source>
</evidence>
<dbReference type="PROSITE" id="PS51323">
    <property type="entry name" value="IGFBP_N_2"/>
    <property type="match status" value="1"/>
</dbReference>
<dbReference type="EMBL" id="CAWYQH010000013">
    <property type="protein sequence ID" value="CAK8675163.1"/>
    <property type="molecule type" value="Genomic_DNA"/>
</dbReference>
<dbReference type="Pfam" id="PF00219">
    <property type="entry name" value="IGFBP"/>
    <property type="match status" value="1"/>
</dbReference>
<dbReference type="Gene3D" id="4.10.40.20">
    <property type="match status" value="1"/>
</dbReference>
<dbReference type="SMART" id="SM00121">
    <property type="entry name" value="IB"/>
    <property type="match status" value="1"/>
</dbReference>
<feature type="domain" description="Thyroglobulin type-1" evidence="7">
    <location>
        <begin position="167"/>
        <end position="237"/>
    </location>
</feature>
<name>A0ABP0F8Q9_CLALP</name>
<gene>
    <name evidence="9" type="ORF">CVLEPA_LOCUS4772</name>
</gene>
<feature type="domain" description="IGFBP N-terminal" evidence="8">
    <location>
        <begin position="25"/>
        <end position="99"/>
    </location>
</feature>
<evidence type="ECO:0000256" key="5">
    <source>
        <dbReference type="PROSITE-ProRule" id="PRU00500"/>
    </source>
</evidence>
<evidence type="ECO:0000313" key="10">
    <source>
        <dbReference type="Proteomes" id="UP001642483"/>
    </source>
</evidence>